<dbReference type="CDD" id="cd00610">
    <property type="entry name" value="OAT_like"/>
    <property type="match status" value="1"/>
</dbReference>
<dbReference type="PANTHER" id="PTHR43206">
    <property type="entry name" value="AMINOTRANSFERASE"/>
    <property type="match status" value="1"/>
</dbReference>
<proteinExistence type="inferred from homology"/>
<organism evidence="7 8">
    <name type="scientific">[Mycobacterium] fortunisiensis</name>
    <dbReference type="NCBI Taxonomy" id="2600579"/>
    <lineage>
        <taxon>Bacteria</taxon>
        <taxon>Bacillati</taxon>
        <taxon>Actinomycetota</taxon>
        <taxon>Actinomycetes</taxon>
        <taxon>Mycobacteriales</taxon>
        <taxon>Mycobacteriaceae</taxon>
        <taxon>Mycolicibacterium</taxon>
    </lineage>
</organism>
<feature type="region of interest" description="Disordered" evidence="6">
    <location>
        <begin position="313"/>
        <end position="335"/>
    </location>
</feature>
<keyword evidence="8" id="KW-1185">Reference proteome</keyword>
<keyword evidence="3 7" id="KW-0032">Aminotransferase</keyword>
<evidence type="ECO:0000256" key="4">
    <source>
        <dbReference type="ARBA" id="ARBA00022679"/>
    </source>
</evidence>
<evidence type="ECO:0000256" key="5">
    <source>
        <dbReference type="RuleBase" id="RU003560"/>
    </source>
</evidence>
<keyword evidence="4 7" id="KW-0808">Transferase</keyword>
<dbReference type="PANTHER" id="PTHR43206:SF2">
    <property type="entry name" value="4-AMINOBUTYRATE AMINOTRANSFERASE GABT"/>
    <property type="match status" value="1"/>
</dbReference>
<gene>
    <name evidence="7" type="ORF">FR943_08960</name>
</gene>
<evidence type="ECO:0000313" key="8">
    <source>
        <dbReference type="Proteomes" id="UP000812982"/>
    </source>
</evidence>
<dbReference type="Proteomes" id="UP000812982">
    <property type="component" value="Unassembled WGS sequence"/>
</dbReference>
<evidence type="ECO:0000256" key="2">
    <source>
        <dbReference type="ARBA" id="ARBA00008954"/>
    </source>
</evidence>
<dbReference type="PIRSF" id="PIRSF000521">
    <property type="entry name" value="Transaminase_4ab_Lys_Orn"/>
    <property type="match status" value="1"/>
</dbReference>
<protein>
    <submittedName>
        <fullName evidence="7">L-lysine 6-transaminase</fullName>
        <ecNumber evidence="7">2.6.1.36</ecNumber>
    </submittedName>
</protein>
<comment type="cofactor">
    <cofactor evidence="1">
        <name>pyridoxal 5'-phosphate</name>
        <dbReference type="ChEBI" id="CHEBI:597326"/>
    </cofactor>
</comment>
<comment type="caution">
    <text evidence="7">The sequence shown here is derived from an EMBL/GenBank/DDBJ whole genome shotgun (WGS) entry which is preliminary data.</text>
</comment>
<sequence length="475" mass="52298">MAAVLTSMLPSGPRITPDRVRAVLARSILTDGFDLVLDLDRSRGSWLVDARTGERFLDMFTFFASSALGMNHPALADDDHFRAELTQAAVNKPSNSDIYSVPLARFVDTFRRVLGDPDLPHLFFVDGGALAVENALKVAFDWKSRHNEARGIDPALGTQVLHLRGAFHGRSGYTMSLTNTDPVKVARFPKFDWPRIETPYLRPGVDIAALEADSLRAARAAFEANPHDIACFLAEPIQGEGGDRHLRPEFFAAMRELCDEFDALLVFDEVQTGCGITGTAWAYQQLGVVPDVVAFGKKTQVCGVMAGGRAREERFSTRAREEQSSTRAREEQSSTRVDDVADNVFTVSSRINSTWGGNLVDMVRSRRILEVIESDGLFRDAAVTGEYLLGQLRRLAVDFTGTVLDPRGRGLMCAFSLPTPAERDELIRRLWNRRVIMLPSGTDSVRFRPALTATRAEIDAGLEAVRDALSAPLAG</sequence>
<reference evidence="7 8" key="1">
    <citation type="journal article" date="2021" name="Sci. Rep.">
        <title>Phenotypic and genomic hallmarks of a novel, potentially pathogenic rapidly growing Mycobacterium species related to the Mycobacterium fortuitum complex.</title>
        <authorList>
            <person name="Gharbi R."/>
            <person name="Khanna V."/>
            <person name="Frigui W."/>
            <person name="Mhenni B."/>
            <person name="Brosch R."/>
            <person name="Mardassi H."/>
        </authorList>
    </citation>
    <scope>NUCLEOTIDE SEQUENCE [LARGE SCALE GENOMIC DNA]</scope>
    <source>
        <strain evidence="7 8">TNTM28</strain>
    </source>
</reference>
<name>A0ABS6KKC2_9MYCO</name>
<dbReference type="InterPro" id="IPR017657">
    <property type="entry name" value="L-lysine_6-transaminase"/>
</dbReference>
<dbReference type="Pfam" id="PF00202">
    <property type="entry name" value="Aminotran_3"/>
    <property type="match status" value="1"/>
</dbReference>
<dbReference type="NCBIfam" id="TIGR03251">
    <property type="entry name" value="LAT_fam"/>
    <property type="match status" value="1"/>
</dbReference>
<evidence type="ECO:0000256" key="3">
    <source>
        <dbReference type="ARBA" id="ARBA00022576"/>
    </source>
</evidence>
<keyword evidence="5" id="KW-0663">Pyridoxal phosphate</keyword>
<evidence type="ECO:0000313" key="7">
    <source>
        <dbReference type="EMBL" id="MBU9763970.1"/>
    </source>
</evidence>
<dbReference type="EMBL" id="VOMB01000012">
    <property type="protein sequence ID" value="MBU9763970.1"/>
    <property type="molecule type" value="Genomic_DNA"/>
</dbReference>
<dbReference type="RefSeq" id="WP_217156075.1">
    <property type="nucleotide sequence ID" value="NZ_VOMB01000012.1"/>
</dbReference>
<accession>A0ABS6KKC2</accession>
<evidence type="ECO:0000256" key="6">
    <source>
        <dbReference type="SAM" id="MobiDB-lite"/>
    </source>
</evidence>
<evidence type="ECO:0000256" key="1">
    <source>
        <dbReference type="ARBA" id="ARBA00001933"/>
    </source>
</evidence>
<comment type="similarity">
    <text evidence="2 5">Belongs to the class-III pyridoxal-phosphate-dependent aminotransferase family.</text>
</comment>
<dbReference type="GO" id="GO:0045484">
    <property type="term" value="F:L-lysine 6-transaminase activity"/>
    <property type="evidence" value="ECO:0007669"/>
    <property type="project" value="UniProtKB-EC"/>
</dbReference>
<dbReference type="EC" id="2.6.1.36" evidence="7"/>
<dbReference type="InterPro" id="IPR005814">
    <property type="entry name" value="Aminotrans_3"/>
</dbReference>